<dbReference type="STRING" id="2594813.A0A395M6U6"/>
<dbReference type="InterPro" id="IPR013087">
    <property type="entry name" value="Znf_C2H2_type"/>
</dbReference>
<accession>A0A395M6U6</accession>
<dbReference type="PROSITE" id="PS00028">
    <property type="entry name" value="ZINC_FINGER_C2H2_1"/>
    <property type="match status" value="1"/>
</dbReference>
<dbReference type="Pfam" id="PF12013">
    <property type="entry name" value="OrsD"/>
    <property type="match status" value="1"/>
</dbReference>
<feature type="compositionally biased region" description="Acidic residues" evidence="1">
    <location>
        <begin position="448"/>
        <end position="484"/>
    </location>
</feature>
<gene>
    <name evidence="3" type="ORF">FIE12Z_12186</name>
</gene>
<evidence type="ECO:0000259" key="2">
    <source>
        <dbReference type="PROSITE" id="PS00028"/>
    </source>
</evidence>
<feature type="region of interest" description="Disordered" evidence="1">
    <location>
        <begin position="921"/>
        <end position="951"/>
    </location>
</feature>
<evidence type="ECO:0000313" key="3">
    <source>
        <dbReference type="EMBL" id="RFN43574.1"/>
    </source>
</evidence>
<protein>
    <recommendedName>
        <fullName evidence="2">C2H2-type domain-containing protein</fullName>
    </recommendedName>
</protein>
<feature type="compositionally biased region" description="Acidic residues" evidence="1">
    <location>
        <begin position="1128"/>
        <end position="1137"/>
    </location>
</feature>
<reference evidence="3 4" key="1">
    <citation type="journal article" date="2018" name="PLoS Pathog.">
        <title>Evolution of structural diversity of trichothecenes, a family of toxins produced by plant pathogenic and entomopathogenic fungi.</title>
        <authorList>
            <person name="Proctor R.H."/>
            <person name="McCormick S.P."/>
            <person name="Kim H.S."/>
            <person name="Cardoza R.E."/>
            <person name="Stanley A.M."/>
            <person name="Lindo L."/>
            <person name="Kelly A."/>
            <person name="Brown D.W."/>
            <person name="Lee T."/>
            <person name="Vaughan M.M."/>
            <person name="Alexander N.J."/>
            <person name="Busman M."/>
            <person name="Gutierrez S."/>
        </authorList>
    </citation>
    <scope>NUCLEOTIDE SEQUENCE [LARGE SCALE GENOMIC DNA]</scope>
    <source>
        <strain evidence="3 4">NRRL 13405</strain>
    </source>
</reference>
<sequence>MTAASLQSEPSAIHPYIVLSTYRLLVCQVCGFASVADEVATHLRTRHRDIQPQHRQDLVEKIKRIRDVFRSRDEIRRYLQYPTDLIQPIPYLAPPEPHGLKCRACGHIVRRIQKIQKHCAEKHQWINPRGRGRPAPNCHTSADELQWEEHIACQRFFPSREGSKWFQVNIQAKGQAGRSKVKSSTKKPQGTPHVLTSEASAHLQQVIDREAKYREALGQPRSTTNDTGTDTFAATSLWLDRTQWPSIYRGSRRDVLRALIRLPDRHSLNADYILGQGSLEGASNLISPREDEQKISCIMRALDSVIDRCEDTVRYTSHNLRCWLLSSRLQSRREIAFNLVAEKSSEIKYRRTQKQLLAFVLRLYRMPDGSRREIMNVKIKPEISTQLDQIWEHNIWNHLDMSKGTWPVMKRQRSSVVRIYSDPTGGQSIDVPLNTRACQGPGRKEGVEDSETDDENVEAWELEDDEDDEDDQSDYGDSGYYDDDSGGYTAGTHQDLFSGVSKDSAAYEIDHFLQLLFQLCITLSTEGFLGGQPSSTLLIYFSGILGFSADGQRFQLARQYCSKLSAMIYIQRVLFLEQALPLHGYGVLGIPQRPEAEQFKYFNEVRTKYMVLGSQYPLAELISLRDFGRNVARTEPPAMLFHWSNDGETISHGTVQLEEQLAGGLYTACGQTPRIRELLSLEYENGPNTSCGVYVWGGYMAYVICHHKAKRLTNREFYVVRFLPVRLGHVLFKYLVYVRPVADLLRREQLGADRRAQQRLQTRLLFQNNGRPWPTSHLTDIITKATLELWQQKINVRTYCQLAIAITEKHVREVYTPFNRHDDCSNDADINAVFAWQSGYRPLQRGITYGLDGAYPSRLQPLLLRCYEWASVRWHEFLGQSSKNIPLEPKGFPVSKLSLINEKRAIAEVATDHTLLMDEAHSAKRQKGSGPPDGQDQVLPSISGEIPSQDVHDENGNLASINGVLYVLDEPRILICLLCKHAVRPGKGIEAHFRNMHKYTGNKLKAQGMERLDRVPDETLEWLGSIDPTKPVSTPFGRKQQSDTMDRYSACWQRYLCYCVRIQPLGREGAKKEHGIRFTEEQWNSLTDIIQRLDTVADKKKKQGQKQKQVMKDSREGASDGGSPEGREEGEEEDPDKEALDEAVFDFCIKSIKQKLGRKQYHNPLLHFTAVLGIKEDGTWVPSHTHTRFLAGFLWCGRILMLEHFFEDDPYDSEDSTCDTSFAAIDRFQKGHRNWLATGSYTPFSAIIQWMTYGRGYRNQEGGQARVLWDSDGMTLNYLGDKITVDSFQKTAQALVREAEGWLDKLMGGQWSQIRETIRLRDIADSLVFEGPGRSFATNRRNARLRPGAEKLTRLVGAALWKTVDAGNGGSRVECRRRATEEYLGWLRQFRSSMFPVVHVWGGQPGRGPEVLTLQHCDTEQLPKNVFVFDGQVVLITDRDKSKGLNGKQGRKVARFLPEGLSLMMVAYIAWLLPFEKVLHRLSGIRGPSEAISPWLWKSAEKGLWDTAKLSKQLALVTGAQIGV</sequence>
<comment type="caution">
    <text evidence="3">The sequence shown here is derived from an EMBL/GenBank/DDBJ whole genome shotgun (WGS) entry which is preliminary data.</text>
</comment>
<proteinExistence type="predicted"/>
<evidence type="ECO:0000256" key="1">
    <source>
        <dbReference type="SAM" id="MobiDB-lite"/>
    </source>
</evidence>
<feature type="domain" description="C2H2-type" evidence="2">
    <location>
        <begin position="102"/>
        <end position="123"/>
    </location>
</feature>
<dbReference type="EMBL" id="PXXK01000539">
    <property type="protein sequence ID" value="RFN43574.1"/>
    <property type="molecule type" value="Genomic_DNA"/>
</dbReference>
<feature type="region of interest" description="Disordered" evidence="1">
    <location>
        <begin position="1097"/>
        <end position="1137"/>
    </location>
</feature>
<evidence type="ECO:0000313" key="4">
    <source>
        <dbReference type="Proteomes" id="UP000265631"/>
    </source>
</evidence>
<organism evidence="3 4">
    <name type="scientific">Fusarium flagelliforme</name>
    <dbReference type="NCBI Taxonomy" id="2675880"/>
    <lineage>
        <taxon>Eukaryota</taxon>
        <taxon>Fungi</taxon>
        <taxon>Dikarya</taxon>
        <taxon>Ascomycota</taxon>
        <taxon>Pezizomycotina</taxon>
        <taxon>Sordariomycetes</taxon>
        <taxon>Hypocreomycetidae</taxon>
        <taxon>Hypocreales</taxon>
        <taxon>Nectriaceae</taxon>
        <taxon>Fusarium</taxon>
        <taxon>Fusarium incarnatum-equiseti species complex</taxon>
    </lineage>
</organism>
<name>A0A395M6U6_9HYPO</name>
<dbReference type="Proteomes" id="UP000265631">
    <property type="component" value="Unassembled WGS sequence"/>
</dbReference>
<keyword evidence="4" id="KW-1185">Reference proteome</keyword>
<feature type="region of interest" description="Disordered" evidence="1">
    <location>
        <begin position="428"/>
        <end position="484"/>
    </location>
</feature>
<dbReference type="InterPro" id="IPR022698">
    <property type="entry name" value="OrsD"/>
</dbReference>